<protein>
    <submittedName>
        <fullName evidence="8">Peptidoglycan glycosyltransferase</fullName>
    </submittedName>
</protein>
<comment type="caution">
    <text evidence="8">The sequence shown here is derived from an EMBL/GenBank/DDBJ whole genome shotgun (WGS) entry which is preliminary data.</text>
</comment>
<feature type="transmembrane region" description="Helical" evidence="5">
    <location>
        <begin position="26"/>
        <end position="46"/>
    </location>
</feature>
<dbReference type="EMBL" id="DXAY01000100">
    <property type="protein sequence ID" value="HIZ74427.1"/>
    <property type="molecule type" value="Genomic_DNA"/>
</dbReference>
<dbReference type="GO" id="GO:0008658">
    <property type="term" value="F:penicillin binding"/>
    <property type="evidence" value="ECO:0007669"/>
    <property type="project" value="InterPro"/>
</dbReference>
<evidence type="ECO:0000313" key="9">
    <source>
        <dbReference type="Proteomes" id="UP000824116"/>
    </source>
</evidence>
<organism evidence="8 9">
    <name type="scientific">Candidatus Mediterraneibacter stercoravium</name>
    <dbReference type="NCBI Taxonomy" id="2838685"/>
    <lineage>
        <taxon>Bacteria</taxon>
        <taxon>Bacillati</taxon>
        <taxon>Bacillota</taxon>
        <taxon>Clostridia</taxon>
        <taxon>Lachnospirales</taxon>
        <taxon>Lachnospiraceae</taxon>
        <taxon>Mediterraneibacter</taxon>
    </lineage>
</organism>
<dbReference type="SUPFAM" id="SSF56601">
    <property type="entry name" value="beta-lactamase/transpeptidase-like"/>
    <property type="match status" value="1"/>
</dbReference>
<evidence type="ECO:0000259" key="6">
    <source>
        <dbReference type="Pfam" id="PF00905"/>
    </source>
</evidence>
<dbReference type="Pfam" id="PF00905">
    <property type="entry name" value="Transpeptidase"/>
    <property type="match status" value="1"/>
</dbReference>
<dbReference type="Proteomes" id="UP000824116">
    <property type="component" value="Unassembled WGS sequence"/>
</dbReference>
<feature type="compositionally biased region" description="Acidic residues" evidence="4">
    <location>
        <begin position="656"/>
        <end position="672"/>
    </location>
</feature>
<keyword evidence="5" id="KW-0812">Transmembrane</keyword>
<feature type="domain" description="Penicillin-binding protein transpeptidase" evidence="6">
    <location>
        <begin position="278"/>
        <end position="604"/>
    </location>
</feature>
<comment type="subcellular location">
    <subcellularLocation>
        <location evidence="1">Membrane</location>
    </subcellularLocation>
</comment>
<dbReference type="InterPro" id="IPR050515">
    <property type="entry name" value="Beta-lactam/transpept"/>
</dbReference>
<sequence>MAGRKRRKNRFEFLTRRFPVRMQRKLVMLFMAIVLAFVVLIGRITYINATRGSQYTRIVLDQQNYDSRVIPYKRGDIVDRNGTRIATSERVYNVILDVVVMTDKEKYIEPTIQVLKDCFGIDEQTVRDTIEERPDTRYAVMAENVDYETAQKFNQIDEDDENYPNVQGVWLEEDYVRSYPYDSLASDLIGFTYSGNVGAIGIENSYNDVLNGTDGREYGYFDADSSLERTVIPARNGNTVVSTIDVTLQSIVEKCILEFNEAHAGEEREEEPGSRNTAVMIMNPNTGEILAEASYPNFNLNDPRDLSVLYTDEEWDKLSEEEQLNAMSDLWRNFCVSDAFEPGSTMKPFTVAAGLETGALKGDETYNCGGYLHVGGYDIGCHLTSGHGTETIQDAVANSCNVALMKMAESIGIEDFTRYQHIFGFGEYTGIDLPAEASTSALLYTAENMTAVDLATNSFGQSFNVTMTQLASAFCSLINGGYYYEPHVVKQIQDEDGNVIETKDPVLLRKTISSETSDQIKEYLQAVMDYGTGQRARVEGYDIGAKTGTAEKLPRGNGKYLLSFIGYAPQENPEVLIYVVIDEPNVEAQDNSALVLELSKQIMEEAFPYLGVTTIEESEEAEETQTGTNFGDTEYSDYDENYEDTYDNPDGAYIDDSYDPDLDDWATGETAE</sequence>
<evidence type="ECO:0000256" key="2">
    <source>
        <dbReference type="ARBA" id="ARBA00007171"/>
    </source>
</evidence>
<dbReference type="GO" id="GO:0005886">
    <property type="term" value="C:plasma membrane"/>
    <property type="evidence" value="ECO:0007669"/>
    <property type="project" value="TreeGrafter"/>
</dbReference>
<dbReference type="Pfam" id="PF03717">
    <property type="entry name" value="PBP_dimer"/>
    <property type="match status" value="1"/>
</dbReference>
<evidence type="ECO:0000256" key="1">
    <source>
        <dbReference type="ARBA" id="ARBA00004370"/>
    </source>
</evidence>
<evidence type="ECO:0000259" key="7">
    <source>
        <dbReference type="Pfam" id="PF03717"/>
    </source>
</evidence>
<feature type="region of interest" description="Disordered" evidence="4">
    <location>
        <begin position="617"/>
        <end position="672"/>
    </location>
</feature>
<dbReference type="AlphaFoldDB" id="A0A9D2G919"/>
<dbReference type="Gene3D" id="3.90.1310.10">
    <property type="entry name" value="Penicillin-binding protein 2a (Domain 2)"/>
    <property type="match status" value="1"/>
</dbReference>
<keyword evidence="5" id="KW-1133">Transmembrane helix</keyword>
<name>A0A9D2G919_9FIRM</name>
<reference evidence="8" key="1">
    <citation type="journal article" date="2021" name="PeerJ">
        <title>Extensive microbial diversity within the chicken gut microbiome revealed by metagenomics and culture.</title>
        <authorList>
            <person name="Gilroy R."/>
            <person name="Ravi A."/>
            <person name="Getino M."/>
            <person name="Pursley I."/>
            <person name="Horton D.L."/>
            <person name="Alikhan N.F."/>
            <person name="Baker D."/>
            <person name="Gharbi K."/>
            <person name="Hall N."/>
            <person name="Watson M."/>
            <person name="Adriaenssens E.M."/>
            <person name="Foster-Nyarko E."/>
            <person name="Jarju S."/>
            <person name="Secka A."/>
            <person name="Antonio M."/>
            <person name="Oren A."/>
            <person name="Chaudhuri R.R."/>
            <person name="La Ragione R."/>
            <person name="Hildebrand F."/>
            <person name="Pallen M.J."/>
        </authorList>
    </citation>
    <scope>NUCLEOTIDE SEQUENCE</scope>
    <source>
        <strain evidence="8">CHK196-3914</strain>
    </source>
</reference>
<dbReference type="InterPro" id="IPR001460">
    <property type="entry name" value="PCN-bd_Tpept"/>
</dbReference>
<feature type="compositionally biased region" description="Acidic residues" evidence="4">
    <location>
        <begin position="634"/>
        <end position="647"/>
    </location>
</feature>
<dbReference type="InterPro" id="IPR036138">
    <property type="entry name" value="PBP_dimer_sf"/>
</dbReference>
<comment type="similarity">
    <text evidence="2">Belongs to the transpeptidase family.</text>
</comment>
<evidence type="ECO:0000256" key="4">
    <source>
        <dbReference type="SAM" id="MobiDB-lite"/>
    </source>
</evidence>
<evidence type="ECO:0000313" key="8">
    <source>
        <dbReference type="EMBL" id="HIZ74427.1"/>
    </source>
</evidence>
<dbReference type="SUPFAM" id="SSF56519">
    <property type="entry name" value="Penicillin binding protein dimerisation domain"/>
    <property type="match status" value="1"/>
</dbReference>
<dbReference type="PANTHER" id="PTHR30627">
    <property type="entry name" value="PEPTIDOGLYCAN D,D-TRANSPEPTIDASE"/>
    <property type="match status" value="1"/>
</dbReference>
<accession>A0A9D2G919</accession>
<evidence type="ECO:0000256" key="3">
    <source>
        <dbReference type="ARBA" id="ARBA00023136"/>
    </source>
</evidence>
<reference evidence="8" key="2">
    <citation type="submission" date="2021-04" db="EMBL/GenBank/DDBJ databases">
        <authorList>
            <person name="Gilroy R."/>
        </authorList>
    </citation>
    <scope>NUCLEOTIDE SEQUENCE</scope>
    <source>
        <strain evidence="8">CHK196-3914</strain>
    </source>
</reference>
<dbReference type="InterPro" id="IPR012338">
    <property type="entry name" value="Beta-lactam/transpept-like"/>
</dbReference>
<keyword evidence="3 5" id="KW-0472">Membrane</keyword>
<feature type="domain" description="Penicillin-binding protein dimerisation" evidence="7">
    <location>
        <begin position="71"/>
        <end position="225"/>
    </location>
</feature>
<dbReference type="Gene3D" id="3.40.710.10">
    <property type="entry name" value="DD-peptidase/beta-lactamase superfamily"/>
    <property type="match status" value="1"/>
</dbReference>
<dbReference type="InterPro" id="IPR005311">
    <property type="entry name" value="PBP_dimer"/>
</dbReference>
<evidence type="ECO:0000256" key="5">
    <source>
        <dbReference type="SAM" id="Phobius"/>
    </source>
</evidence>
<proteinExistence type="inferred from homology"/>
<dbReference type="GO" id="GO:0071555">
    <property type="term" value="P:cell wall organization"/>
    <property type="evidence" value="ECO:0007669"/>
    <property type="project" value="TreeGrafter"/>
</dbReference>
<gene>
    <name evidence="8" type="ORF">H9723_04185</name>
</gene>